<evidence type="ECO:0000256" key="6">
    <source>
        <dbReference type="ARBA" id="ARBA00022553"/>
    </source>
</evidence>
<feature type="region of interest" description="Disordered" evidence="14">
    <location>
        <begin position="63"/>
        <end position="369"/>
    </location>
</feature>
<evidence type="ECO:0000256" key="12">
    <source>
        <dbReference type="ARBA" id="ARBA00045620"/>
    </source>
</evidence>
<organism evidence="16 17">
    <name type="scientific">Petrolisthes cinctipes</name>
    <name type="common">Flat porcelain crab</name>
    <dbReference type="NCBI Taxonomy" id="88211"/>
    <lineage>
        <taxon>Eukaryota</taxon>
        <taxon>Metazoa</taxon>
        <taxon>Ecdysozoa</taxon>
        <taxon>Arthropoda</taxon>
        <taxon>Crustacea</taxon>
        <taxon>Multicrustacea</taxon>
        <taxon>Malacostraca</taxon>
        <taxon>Eumalacostraca</taxon>
        <taxon>Eucarida</taxon>
        <taxon>Decapoda</taxon>
        <taxon>Pleocyemata</taxon>
        <taxon>Anomura</taxon>
        <taxon>Galatheoidea</taxon>
        <taxon>Porcellanidae</taxon>
        <taxon>Petrolisthes</taxon>
    </lineage>
</organism>
<evidence type="ECO:0000259" key="15">
    <source>
        <dbReference type="PROSITE" id="PS50195"/>
    </source>
</evidence>
<dbReference type="AlphaFoldDB" id="A0AAE1G0D5"/>
<evidence type="ECO:0000256" key="7">
    <source>
        <dbReference type="ARBA" id="ARBA00022753"/>
    </source>
</evidence>
<feature type="coiled-coil region" evidence="13">
    <location>
        <begin position="767"/>
        <end position="815"/>
    </location>
</feature>
<keyword evidence="11" id="KW-0966">Cell projection</keyword>
<dbReference type="SUPFAM" id="SSF103657">
    <property type="entry name" value="BAR/IMD domain-like"/>
    <property type="match status" value="1"/>
</dbReference>
<comment type="caution">
    <text evidence="16">The sequence shown here is derived from an EMBL/GenBank/DDBJ whole genome shotgun (WGS) entry which is preliminary data.</text>
</comment>
<comment type="subcellular location">
    <subcellularLocation>
        <location evidence="1">Cell projection</location>
    </subcellularLocation>
    <subcellularLocation>
        <location evidence="2">Early endosome membrane</location>
        <topology evidence="2">Peripheral membrane protein</topology>
        <orientation evidence="2">Cytoplasmic side</orientation>
    </subcellularLocation>
</comment>
<proteinExistence type="inferred from homology"/>
<dbReference type="FunFam" id="1.20.1270.60:FF:000012">
    <property type="entry name" value="Sorting nexin 2"/>
    <property type="match status" value="1"/>
</dbReference>
<evidence type="ECO:0000256" key="13">
    <source>
        <dbReference type="SAM" id="Coils"/>
    </source>
</evidence>
<evidence type="ECO:0000256" key="10">
    <source>
        <dbReference type="ARBA" id="ARBA00023136"/>
    </source>
</evidence>
<evidence type="ECO:0000256" key="11">
    <source>
        <dbReference type="ARBA" id="ARBA00023273"/>
    </source>
</evidence>
<feature type="compositionally biased region" description="Polar residues" evidence="14">
    <location>
        <begin position="95"/>
        <end position="107"/>
    </location>
</feature>
<dbReference type="Gene3D" id="1.20.1270.60">
    <property type="entry name" value="Arfaptin homology (AH) domain/BAR domain"/>
    <property type="match status" value="1"/>
</dbReference>
<dbReference type="FunFam" id="3.30.1520.10:FF:000016">
    <property type="entry name" value="Sorting nexin 2"/>
    <property type="match status" value="1"/>
</dbReference>
<dbReference type="PANTHER" id="PTHR10555:SF170">
    <property type="entry name" value="FI18122P1"/>
    <property type="match status" value="1"/>
</dbReference>
<evidence type="ECO:0000313" key="16">
    <source>
        <dbReference type="EMBL" id="KAK3883099.1"/>
    </source>
</evidence>
<keyword evidence="17" id="KW-1185">Reference proteome</keyword>
<dbReference type="SUPFAM" id="SSF64268">
    <property type="entry name" value="PX domain"/>
    <property type="match status" value="1"/>
</dbReference>
<feature type="compositionally biased region" description="Polar residues" evidence="14">
    <location>
        <begin position="199"/>
        <end position="237"/>
    </location>
</feature>
<dbReference type="InterPro" id="IPR001683">
    <property type="entry name" value="PX_dom"/>
</dbReference>
<dbReference type="GO" id="GO:0031901">
    <property type="term" value="C:early endosome membrane"/>
    <property type="evidence" value="ECO:0007669"/>
    <property type="project" value="UniProtKB-SubCell"/>
</dbReference>
<gene>
    <name evidence="16" type="ORF">Pcinc_012563</name>
</gene>
<dbReference type="GO" id="GO:0042995">
    <property type="term" value="C:cell projection"/>
    <property type="evidence" value="ECO:0007669"/>
    <property type="project" value="UniProtKB-SubCell"/>
</dbReference>
<feature type="compositionally biased region" description="Basic and acidic residues" evidence="14">
    <location>
        <begin position="63"/>
        <end position="72"/>
    </location>
</feature>
<evidence type="ECO:0000256" key="9">
    <source>
        <dbReference type="ARBA" id="ARBA00022990"/>
    </source>
</evidence>
<keyword evidence="8" id="KW-0653">Protein transport</keyword>
<evidence type="ECO:0000256" key="2">
    <source>
        <dbReference type="ARBA" id="ARBA00004469"/>
    </source>
</evidence>
<feature type="compositionally biased region" description="Polar residues" evidence="14">
    <location>
        <begin position="274"/>
        <end position="283"/>
    </location>
</feature>
<keyword evidence="13" id="KW-0175">Coiled coil</keyword>
<feature type="region of interest" description="Disordered" evidence="14">
    <location>
        <begin position="444"/>
        <end position="472"/>
    </location>
</feature>
<accession>A0AAE1G0D5</accession>
<evidence type="ECO:0000256" key="3">
    <source>
        <dbReference type="ARBA" id="ARBA00010883"/>
    </source>
</evidence>
<evidence type="ECO:0000256" key="4">
    <source>
        <dbReference type="ARBA" id="ARBA00020435"/>
    </source>
</evidence>
<dbReference type="PANTHER" id="PTHR10555">
    <property type="entry name" value="SORTING NEXIN"/>
    <property type="match status" value="1"/>
</dbReference>
<dbReference type="CDD" id="cd06859">
    <property type="entry name" value="PX_SNX1_2_like"/>
    <property type="match status" value="1"/>
</dbReference>
<sequence>MVIEVRCDMQAREVLEGKWGGAPNYPSVASVNLVVVVVSHWQSPPLALAALADSTITREQVEVKEKMADSREPPPLFNDDDDSHKDDENDDLFSSAVQSPVSEQTTPEDSRRQAGGDDPLSSPPPAASFTPDPPAGVQPDLIESSEEPTEASFSSVPLEQPAGGDGAQQVSTLEEHPNASPNSHPSPSSSPVPFPPSLTTPTMTSETRVLESLSSDVPTFTTEEQSAVSEFASQNGISSSDAASAPQPSPPVAAEEPQSSPLPTAYLDLGMTLPQEQLPQPTANLVDVPPVAPAAMSSPVDQTDETTASSYPNIPITDILADVDASDGQASPASAHPGTTTTTTTLSDDDFLATEPSSLHAAPAFLGDGDTTEVALDETAKEVSLEEEANEPDLFDTAAAPKLQLNQDLGEQQVPASSILPPMGVPISPPVAPTTPTATPNLTPSITPAAPTPITPVPLSRSSPEQIESESGDEFLQITVSDPQKIGDGMSSYMAYKVTTRTNVSFFRKKNWSVMRRFSDYLGLHRKLVEKHLHSGRIIPPAPEKSAIGTTKIKLGSDKNADSGSSDFIEKRRASLERYMNRTGAHSILRADPDFREFLELDAELPRATQTSALSSAGVLRLFNRVGETVNKMTFKMDESDQWFEEKTQQVESLDAQLRKLHSAMEGLVWYRRELATNTAAFAKSCAVLSSVEEHSSLSRALHQLSESTERTHTIHHAQADADFYILSENTKDYIQLIAAVKDVFHERVKTFQTWQHSQAMLAKKREAKAKAELAGRMDKVQQAQEEVAEWEGKVERSQEEFERISKAIKKEMEQFDMVRVQDFKDMVVKYLEALMTSQQQIIKVWETFIPEAKAIS</sequence>
<dbReference type="CDD" id="cd07623">
    <property type="entry name" value="BAR_SNX1_2"/>
    <property type="match status" value="1"/>
</dbReference>
<dbReference type="GO" id="GO:0005829">
    <property type="term" value="C:cytosol"/>
    <property type="evidence" value="ECO:0007669"/>
    <property type="project" value="GOC"/>
</dbReference>
<dbReference type="EMBL" id="JAWQEG010001021">
    <property type="protein sequence ID" value="KAK3883099.1"/>
    <property type="molecule type" value="Genomic_DNA"/>
</dbReference>
<dbReference type="Pfam" id="PF09325">
    <property type="entry name" value="Vps5"/>
    <property type="match status" value="1"/>
</dbReference>
<keyword evidence="10" id="KW-0472">Membrane</keyword>
<dbReference type="InterPro" id="IPR015404">
    <property type="entry name" value="Vps5_C"/>
</dbReference>
<evidence type="ECO:0000256" key="1">
    <source>
        <dbReference type="ARBA" id="ARBA00004316"/>
    </source>
</evidence>
<feature type="compositionally biased region" description="Pro residues" evidence="14">
    <location>
        <begin position="121"/>
        <end position="136"/>
    </location>
</feature>
<dbReference type="GO" id="GO:0015031">
    <property type="term" value="P:protein transport"/>
    <property type="evidence" value="ECO:0007669"/>
    <property type="project" value="UniProtKB-KW"/>
</dbReference>
<keyword evidence="6" id="KW-0597">Phosphoprotein</keyword>
<feature type="compositionally biased region" description="Pro residues" evidence="14">
    <location>
        <begin position="188"/>
        <end position="198"/>
    </location>
</feature>
<reference evidence="16" key="1">
    <citation type="submission" date="2023-10" db="EMBL/GenBank/DDBJ databases">
        <title>Genome assemblies of two species of porcelain crab, Petrolisthes cinctipes and Petrolisthes manimaculis (Anomura: Porcellanidae).</title>
        <authorList>
            <person name="Angst P."/>
        </authorList>
    </citation>
    <scope>NUCLEOTIDE SEQUENCE</scope>
    <source>
        <strain evidence="16">PB745_01</strain>
        <tissue evidence="16">Gill</tissue>
    </source>
</reference>
<keyword evidence="7" id="KW-0967">Endosome</keyword>
<feature type="compositionally biased region" description="Low complexity" evidence="14">
    <location>
        <begin position="286"/>
        <end position="301"/>
    </location>
</feature>
<comment type="function">
    <text evidence="12">Involved in several stages of intracellular trafficking. Interacts with membranes containing phosphatidylinositol 3-phosphate (PtdIns(3P)) or phosphatidylinositol 3,5-bisphosphate (PtdIns(3,5)P2). Acts in part as component of the retromer membrane-deforming SNX-BAR subcomplex. The SNX-BAR retromer mediates retrograde transport of cargo proteins from endosomes to the trans-Golgi network (TGN) and is involved in endosome-to-plasma membrane transport for cargo protein recycling. The SNX-BAR subcomplex functions to deform the donor membrane into a tubular profile called endosome-to-TGN transport carrier (ETC). Can sense membrane curvature and has in vitro vesicle-to-membrane remodeling activity. Required for retrograde endosome-to-TGN transport of TGN38. Promotes KALRN- and RHOG-dependent but retromer-independent membrane remodeling such as lamellipodium formation; the function is dependent on GEF activity of KALRN.</text>
</comment>
<evidence type="ECO:0000313" key="17">
    <source>
        <dbReference type="Proteomes" id="UP001286313"/>
    </source>
</evidence>
<dbReference type="GO" id="GO:0035091">
    <property type="term" value="F:phosphatidylinositol binding"/>
    <property type="evidence" value="ECO:0007669"/>
    <property type="project" value="InterPro"/>
</dbReference>
<dbReference type="GO" id="GO:0034498">
    <property type="term" value="P:early endosome to Golgi transport"/>
    <property type="evidence" value="ECO:0007669"/>
    <property type="project" value="TreeGrafter"/>
</dbReference>
<dbReference type="Pfam" id="PF00787">
    <property type="entry name" value="PX"/>
    <property type="match status" value="1"/>
</dbReference>
<evidence type="ECO:0000256" key="14">
    <source>
        <dbReference type="SAM" id="MobiDB-lite"/>
    </source>
</evidence>
<dbReference type="SMART" id="SM00312">
    <property type="entry name" value="PX"/>
    <property type="match status" value="1"/>
</dbReference>
<name>A0AAE1G0D5_PETCI</name>
<protein>
    <recommendedName>
        <fullName evidence="4">Sorting nexin-2</fullName>
    </recommendedName>
</protein>
<dbReference type="PROSITE" id="PS50195">
    <property type="entry name" value="PX"/>
    <property type="match status" value="1"/>
</dbReference>
<feature type="domain" description="PX" evidence="15">
    <location>
        <begin position="474"/>
        <end position="605"/>
    </location>
</feature>
<feature type="compositionally biased region" description="Low complexity" evidence="14">
    <location>
        <begin position="238"/>
        <end position="261"/>
    </location>
</feature>
<dbReference type="Proteomes" id="UP001286313">
    <property type="component" value="Unassembled WGS sequence"/>
</dbReference>
<dbReference type="Gene3D" id="3.30.1520.10">
    <property type="entry name" value="Phox-like domain"/>
    <property type="match status" value="1"/>
</dbReference>
<dbReference type="InterPro" id="IPR027267">
    <property type="entry name" value="AH/BAR_dom_sf"/>
</dbReference>
<keyword evidence="5" id="KW-0813">Transport</keyword>
<dbReference type="InterPro" id="IPR036871">
    <property type="entry name" value="PX_dom_sf"/>
</dbReference>
<evidence type="ECO:0000256" key="8">
    <source>
        <dbReference type="ARBA" id="ARBA00022927"/>
    </source>
</evidence>
<evidence type="ECO:0000256" key="5">
    <source>
        <dbReference type="ARBA" id="ARBA00022448"/>
    </source>
</evidence>
<comment type="similarity">
    <text evidence="3">Belongs to the sorting nexin family.</text>
</comment>
<keyword evidence="9" id="KW-0007">Acetylation</keyword>